<keyword evidence="4" id="KW-0540">Nuclease</keyword>
<evidence type="ECO:0000256" key="8">
    <source>
        <dbReference type="SAM" id="MobiDB-lite"/>
    </source>
</evidence>
<dbReference type="CDD" id="cd01647">
    <property type="entry name" value="RT_LTR"/>
    <property type="match status" value="1"/>
</dbReference>
<dbReference type="InterPro" id="IPR041373">
    <property type="entry name" value="RT_RNaseH"/>
</dbReference>
<evidence type="ECO:0000256" key="6">
    <source>
        <dbReference type="ARBA" id="ARBA00022801"/>
    </source>
</evidence>
<dbReference type="InterPro" id="IPR043128">
    <property type="entry name" value="Rev_trsase/Diguanyl_cyclase"/>
</dbReference>
<dbReference type="InterPro" id="IPR050951">
    <property type="entry name" value="Retrovirus_Pol_polyprotein"/>
</dbReference>
<organism evidence="12">
    <name type="scientific">Vitis vinifera</name>
    <name type="common">Grape</name>
    <dbReference type="NCBI Taxonomy" id="29760"/>
    <lineage>
        <taxon>Eukaryota</taxon>
        <taxon>Viridiplantae</taxon>
        <taxon>Streptophyta</taxon>
        <taxon>Embryophyta</taxon>
        <taxon>Tracheophyta</taxon>
        <taxon>Spermatophyta</taxon>
        <taxon>Magnoliopsida</taxon>
        <taxon>eudicotyledons</taxon>
        <taxon>Gunneridae</taxon>
        <taxon>Pentapetalae</taxon>
        <taxon>rosids</taxon>
        <taxon>Vitales</taxon>
        <taxon>Vitaceae</taxon>
        <taxon>Viteae</taxon>
        <taxon>Vitis</taxon>
    </lineage>
</organism>
<dbReference type="CDD" id="cd00303">
    <property type="entry name" value="retropepsin_like"/>
    <property type="match status" value="1"/>
</dbReference>
<dbReference type="EMBL" id="AM462696">
    <property type="protein sequence ID" value="CAN65766.1"/>
    <property type="molecule type" value="Genomic_DNA"/>
</dbReference>
<dbReference type="Pfam" id="PF17917">
    <property type="entry name" value="RT_RNaseH"/>
    <property type="match status" value="1"/>
</dbReference>
<dbReference type="GO" id="GO:0004519">
    <property type="term" value="F:endonuclease activity"/>
    <property type="evidence" value="ECO:0007669"/>
    <property type="project" value="UniProtKB-KW"/>
</dbReference>
<keyword evidence="3" id="KW-0548">Nucleotidyltransferase</keyword>
<feature type="domain" description="Reverse transcriptase RNase H-like" evidence="10">
    <location>
        <begin position="1230"/>
        <end position="1331"/>
    </location>
</feature>
<feature type="compositionally biased region" description="Basic and acidic residues" evidence="8">
    <location>
        <begin position="596"/>
        <end position="617"/>
    </location>
</feature>
<keyword evidence="2" id="KW-0808">Transferase</keyword>
<dbReference type="Pfam" id="PF03732">
    <property type="entry name" value="Retrotrans_gag"/>
    <property type="match status" value="1"/>
</dbReference>
<dbReference type="FunFam" id="3.30.70.270:FF:000020">
    <property type="entry name" value="Transposon Tf2-6 polyprotein-like Protein"/>
    <property type="match status" value="1"/>
</dbReference>
<evidence type="ECO:0000256" key="3">
    <source>
        <dbReference type="ARBA" id="ARBA00022695"/>
    </source>
</evidence>
<dbReference type="FunFam" id="3.10.20.370:FF:000001">
    <property type="entry name" value="Retrovirus-related Pol polyprotein from transposon 17.6-like protein"/>
    <property type="match status" value="1"/>
</dbReference>
<proteinExistence type="predicted"/>
<name>A5BKJ5_VITVI</name>
<dbReference type="Pfam" id="PF17921">
    <property type="entry name" value="Integrase_H2C2"/>
    <property type="match status" value="1"/>
</dbReference>
<dbReference type="InterPro" id="IPR041588">
    <property type="entry name" value="Integrase_H2C2"/>
</dbReference>
<feature type="region of interest" description="Disordered" evidence="8">
    <location>
        <begin position="582"/>
        <end position="617"/>
    </location>
</feature>
<dbReference type="Gene3D" id="3.30.70.270">
    <property type="match status" value="2"/>
</dbReference>
<dbReference type="InterPro" id="IPR043502">
    <property type="entry name" value="DNA/RNA_pol_sf"/>
</dbReference>
<sequence length="1538" mass="176000">MKKLEPMEADHSKVRANFAGLRNQPLAAKLALVEMISQPSCSSAKFRSHFVRLRNSPECFQIFATDRTKIKGISWEYTNQMAPLPGKLCMPNWVRDSGGRLVKRDTPHNKELELGLKIMEATPEDQHSHHGHQGNPNAFKSMRDRIHPPRMSAPSCIVPPTEQLVIRPHIVPLLPTFHGMESENPYAHIKEFEEVCNTFQEGGASIDLMRLKLFPFTLKDKAKIWLNSLRPRSIRTWTDLQAEFLKKFFPTHRTNGLKRQISNFSAKENEKFYECWERYMEAINACPHHGFDTWLLVSYFYDGMSSSMKQLLETMWRRFHEGWDEPNKGEVGKMKSQPNTSNAKVGMYTLNEDVDMKAKFAAMTRRLEELELKKMHEVQAVAETPVQIQQPCPICQSYEHLVEECPTMPAVKEMFGDQANVIGQFRPNTNAPYGITYNSSWRNHPNFSWKPRAPQYQQLAQPSQQASSLEQAIVNLSKVVGDFVGKQKAINSQLGQRIDSVENTLNKRMDGMQNDLSQKIDNLQYSISRLTNLNTVQEKGRFPSQPHQNPKGIHEVETHEGGSSQVRDVKALITLRSGKKVELPTPKPHVEEEEEEIKKREEIKGKKEATSERKENHDSILNANPEKMLIKEEMLKKHTSPPFPQALHGKKGIRNASEILEVLRQVKVNIPLLDMIKQVPTYAKFLKDLCTIKIGLNVNKKAFLTEQVSAIIQCKSPLKYKDSGCPTISVMIGGKVVEKALLDLGASVNLLPYSVYKQLGLGELKPTSITLSLADRSVKIPRGVIEDVLVQVDNFYYPVDFVVLDTDPIVKGANFVPIILGRPFLATSNAIINCRNGLMQLTFGNMTLELNIFYMSKKQITPEEEEGPEEVCIIDTLVEEHYNQNMQDKLNESLGDLEEGLTEPSDVLATLQGWRRREEILPLFNKEEAQKADKEETPKLNLKPLAMELKYTYLEKNQQCPVVISASLTSPQEKCLLEVLTRCIIYPIFDSPWVSPTQAVPKKSGITVVQNEKGEEITTRLTSSWRVCIDYRRLNAVIRKDHFPLPFIDQVLEESLWTILFIVSWMGTPDIFKLKLMLKIRRRLLSHVFMDDITIYGGTFKECLVNLEAVLKRCIEKDLVLNWEKCHFMVHQGIVLGHIISEKGIKVDKAKVELIVKLPPPTTVKGVRQFLGHAGFYRRFIKDFSNLSKPLCELLAKDAKFIWDERCQKSFDQLKQFLTTTPIVRAPNWQLPFEVMCDASDFAIGAVLGQREDGKPYVIYYASKTLNEAQRNYTTTEKELLAVMFALDKFRPYLVGSFIIVFTDHSALKYLLTKQDAKARLIRWIILLQEFDLQIRDKKGVENVVADHLSRLVIAHNSHVPPINDDFPEESLMLLTKTPWYAHIANYLVTGEVPSEWKAQDKKHFFAKIHAYYWEEPFLFKYCADQIIRKCVPEEEQQGILSHCHESACGGHFASQKTAMKVLQSGFTWPSLFKDAHIMCRSCDRCQRLGKLIRKNQMPMNPILIVDLFDVWGIDFMGPFPMSFGNSYILVGVNYVSK</sequence>
<keyword evidence="6" id="KW-0378">Hydrolase</keyword>
<evidence type="ECO:0000256" key="1">
    <source>
        <dbReference type="ARBA" id="ARBA00012493"/>
    </source>
</evidence>
<evidence type="ECO:0000256" key="4">
    <source>
        <dbReference type="ARBA" id="ARBA00022722"/>
    </source>
</evidence>
<evidence type="ECO:0000259" key="9">
    <source>
        <dbReference type="Pfam" id="PF03732"/>
    </source>
</evidence>
<dbReference type="PANTHER" id="PTHR37984:SF5">
    <property type="entry name" value="PROTEIN NYNRIN-LIKE"/>
    <property type="match status" value="1"/>
</dbReference>
<accession>A5BKJ5</accession>
<dbReference type="EC" id="2.7.7.49" evidence="1"/>
<reference evidence="12" key="1">
    <citation type="journal article" date="2007" name="PLoS ONE">
        <title>The first genome sequence of an elite grapevine cultivar (Pinot noir Vitis vinifera L.): coping with a highly heterozygous genome.</title>
        <authorList>
            <person name="Velasco R."/>
            <person name="Zharkikh A."/>
            <person name="Troggio M."/>
            <person name="Cartwright D.A."/>
            <person name="Cestaro A."/>
            <person name="Pruss D."/>
            <person name="Pindo M."/>
            <person name="FitzGerald L.M."/>
            <person name="Vezzulli S."/>
            <person name="Reid J."/>
            <person name="Malacarne G."/>
            <person name="Iliev D."/>
            <person name="Coppola G."/>
            <person name="Wardell B."/>
            <person name="Micheletti D."/>
            <person name="Macalma T."/>
            <person name="Facci M."/>
            <person name="Mitchell J.T."/>
            <person name="Perazzolli M."/>
            <person name="Eldredge G."/>
            <person name="Gatto P."/>
            <person name="Oyzerski R."/>
            <person name="Moretto M."/>
            <person name="Gutin N."/>
            <person name="Stefanini M."/>
            <person name="Chen Y."/>
            <person name="Segala C."/>
            <person name="Davenport C."/>
            <person name="Dematte L."/>
            <person name="Mraz A."/>
            <person name="Battilana J."/>
            <person name="Stormo K."/>
            <person name="Costa F."/>
            <person name="Tao Q."/>
            <person name="Si-Ammour A."/>
            <person name="Harkins T."/>
            <person name="Lackey A."/>
            <person name="Perbost C."/>
            <person name="Taillon B."/>
            <person name="Stella A."/>
            <person name="Solovyev V."/>
            <person name="Fawcett J.A."/>
            <person name="Sterck L."/>
            <person name="Vandepoele K."/>
            <person name="Grando S.M."/>
            <person name="Toppo S."/>
            <person name="Moser C."/>
            <person name="Lanchbury J."/>
            <person name="Bogden R."/>
            <person name="Skolnick M."/>
            <person name="Sgaramella V."/>
            <person name="Bhatnagar S.K."/>
            <person name="Fontana P."/>
            <person name="Gutin A."/>
            <person name="Van de Peer Y."/>
            <person name="Salamini F."/>
            <person name="Viola R."/>
        </authorList>
    </citation>
    <scope>NUCLEOTIDE SEQUENCE</scope>
</reference>
<evidence type="ECO:0000259" key="10">
    <source>
        <dbReference type="Pfam" id="PF17917"/>
    </source>
</evidence>
<evidence type="ECO:0000256" key="2">
    <source>
        <dbReference type="ARBA" id="ARBA00022679"/>
    </source>
</evidence>
<dbReference type="GO" id="GO:0016787">
    <property type="term" value="F:hydrolase activity"/>
    <property type="evidence" value="ECO:0007669"/>
    <property type="project" value="UniProtKB-KW"/>
</dbReference>
<dbReference type="Pfam" id="PF13650">
    <property type="entry name" value="Asp_protease_2"/>
    <property type="match status" value="1"/>
</dbReference>
<dbReference type="CDD" id="cd09274">
    <property type="entry name" value="RNase_HI_RT_Ty3"/>
    <property type="match status" value="1"/>
</dbReference>
<dbReference type="SUPFAM" id="SSF56672">
    <property type="entry name" value="DNA/RNA polymerases"/>
    <property type="match status" value="1"/>
</dbReference>
<feature type="domain" description="Retrotransposon gag" evidence="9">
    <location>
        <begin position="212"/>
        <end position="305"/>
    </location>
</feature>
<dbReference type="Gene3D" id="2.40.70.10">
    <property type="entry name" value="Acid Proteases"/>
    <property type="match status" value="1"/>
</dbReference>
<feature type="domain" description="Integrase zinc-binding" evidence="11">
    <location>
        <begin position="1432"/>
        <end position="1488"/>
    </location>
</feature>
<dbReference type="Gene3D" id="1.10.340.70">
    <property type="match status" value="1"/>
</dbReference>
<dbReference type="GO" id="GO:0003964">
    <property type="term" value="F:RNA-directed DNA polymerase activity"/>
    <property type="evidence" value="ECO:0007669"/>
    <property type="project" value="UniProtKB-KW"/>
</dbReference>
<dbReference type="InterPro" id="IPR005162">
    <property type="entry name" value="Retrotrans_gag_dom"/>
</dbReference>
<dbReference type="InterPro" id="IPR021109">
    <property type="entry name" value="Peptidase_aspartic_dom_sf"/>
</dbReference>
<evidence type="ECO:0000256" key="5">
    <source>
        <dbReference type="ARBA" id="ARBA00022759"/>
    </source>
</evidence>
<gene>
    <name evidence="12" type="ORF">VITISV_005267</name>
</gene>
<protein>
    <recommendedName>
        <fullName evidence="1">RNA-directed DNA polymerase</fullName>
        <ecNumber evidence="1">2.7.7.49</ecNumber>
    </recommendedName>
</protein>
<evidence type="ECO:0000256" key="7">
    <source>
        <dbReference type="ARBA" id="ARBA00022918"/>
    </source>
</evidence>
<dbReference type="PANTHER" id="PTHR37984">
    <property type="entry name" value="PROTEIN CBG26694"/>
    <property type="match status" value="1"/>
</dbReference>
<keyword evidence="7" id="KW-0695">RNA-directed DNA polymerase</keyword>
<evidence type="ECO:0000313" key="12">
    <source>
        <dbReference type="EMBL" id="CAN65766.1"/>
    </source>
</evidence>
<evidence type="ECO:0000259" key="11">
    <source>
        <dbReference type="Pfam" id="PF17921"/>
    </source>
</evidence>
<dbReference type="SUPFAM" id="SSF50630">
    <property type="entry name" value="Acid proteases"/>
    <property type="match status" value="1"/>
</dbReference>
<keyword evidence="5" id="KW-0255">Endonuclease</keyword>